<accession>A0A160TTX2</accession>
<gene>
    <name evidence="2" type="ORF">MGWOODY_XGa2356</name>
</gene>
<sequence>MCVESTARDAAQRDYRTFVVKDATADIEVIRHERALINLEFGFAHLISVADATAKWGNC</sequence>
<dbReference type="Pfam" id="PF00857">
    <property type="entry name" value="Isochorismatase"/>
    <property type="match status" value="1"/>
</dbReference>
<dbReference type="SUPFAM" id="SSF52499">
    <property type="entry name" value="Isochorismatase-like hydrolases"/>
    <property type="match status" value="1"/>
</dbReference>
<organism evidence="2">
    <name type="scientific">hydrothermal vent metagenome</name>
    <dbReference type="NCBI Taxonomy" id="652676"/>
    <lineage>
        <taxon>unclassified sequences</taxon>
        <taxon>metagenomes</taxon>
        <taxon>ecological metagenomes</taxon>
    </lineage>
</organism>
<protein>
    <recommendedName>
        <fullName evidence="1">Isochorismatase-like domain-containing protein</fullName>
    </recommendedName>
</protein>
<evidence type="ECO:0000313" key="2">
    <source>
        <dbReference type="EMBL" id="CUS51567.1"/>
    </source>
</evidence>
<dbReference type="EMBL" id="CZRL01000064">
    <property type="protein sequence ID" value="CUS51567.1"/>
    <property type="molecule type" value="Genomic_DNA"/>
</dbReference>
<dbReference type="Gene3D" id="3.40.50.850">
    <property type="entry name" value="Isochorismatase-like"/>
    <property type="match status" value="1"/>
</dbReference>
<dbReference type="InterPro" id="IPR000868">
    <property type="entry name" value="Isochorismatase-like_dom"/>
</dbReference>
<dbReference type="AlphaFoldDB" id="A0A160TTX2"/>
<proteinExistence type="predicted"/>
<name>A0A160TTX2_9ZZZZ</name>
<evidence type="ECO:0000259" key="1">
    <source>
        <dbReference type="Pfam" id="PF00857"/>
    </source>
</evidence>
<reference evidence="2" key="1">
    <citation type="submission" date="2015-10" db="EMBL/GenBank/DDBJ databases">
        <authorList>
            <person name="Gilbert D.G."/>
        </authorList>
    </citation>
    <scope>NUCLEOTIDE SEQUENCE</scope>
</reference>
<dbReference type="InterPro" id="IPR036380">
    <property type="entry name" value="Isochorismatase-like_sf"/>
</dbReference>
<feature type="domain" description="Isochorismatase-like" evidence="1">
    <location>
        <begin position="1"/>
        <end position="51"/>
    </location>
</feature>